<dbReference type="PANTHER" id="PTHR42939:SF1">
    <property type="entry name" value="ABC TRANSPORTER ATP-BINDING PROTEIN ALBC-RELATED"/>
    <property type="match status" value="1"/>
</dbReference>
<dbReference type="EMBL" id="LQYI01000006">
    <property type="protein sequence ID" value="KYC73557.1"/>
    <property type="molecule type" value="Genomic_DNA"/>
</dbReference>
<dbReference type="PROSITE" id="PS50893">
    <property type="entry name" value="ABC_TRANSPORTER_2"/>
    <property type="match status" value="1"/>
</dbReference>
<evidence type="ECO:0000313" key="2">
    <source>
        <dbReference type="Proteomes" id="UP000075304"/>
    </source>
</evidence>
<gene>
    <name evidence="1" type="ORF">B4099_0902</name>
</gene>
<dbReference type="PATRIC" id="fig|1398.25.peg.3013"/>
<comment type="caution">
    <text evidence="1">The sequence shown here is derived from an EMBL/GenBank/DDBJ whole genome shotgun (WGS) entry which is preliminary data.</text>
</comment>
<dbReference type="InterPro" id="IPR027417">
    <property type="entry name" value="P-loop_NTPase"/>
</dbReference>
<protein>
    <submittedName>
        <fullName evidence="1">Uncharacterized protein</fullName>
    </submittedName>
</protein>
<dbReference type="Pfam" id="PF00005">
    <property type="entry name" value="ABC_tran"/>
    <property type="match status" value="1"/>
</dbReference>
<dbReference type="AlphaFoldDB" id="A0A150KIN7"/>
<dbReference type="GeneID" id="29814194"/>
<evidence type="ECO:0000313" key="1">
    <source>
        <dbReference type="EMBL" id="KYC73557.1"/>
    </source>
</evidence>
<organism evidence="1 2">
    <name type="scientific">Heyndrickxia coagulans</name>
    <name type="common">Weizmannia coagulans</name>
    <dbReference type="NCBI Taxonomy" id="1398"/>
    <lineage>
        <taxon>Bacteria</taxon>
        <taxon>Bacillati</taxon>
        <taxon>Bacillota</taxon>
        <taxon>Bacilli</taxon>
        <taxon>Bacillales</taxon>
        <taxon>Bacillaceae</taxon>
        <taxon>Heyndrickxia</taxon>
    </lineage>
</organism>
<name>A0A150KIN7_HEYCO</name>
<dbReference type="Gene3D" id="3.40.50.300">
    <property type="entry name" value="P-loop containing nucleotide triphosphate hydrolases"/>
    <property type="match status" value="1"/>
</dbReference>
<dbReference type="SMART" id="SM00382">
    <property type="entry name" value="AAA"/>
    <property type="match status" value="1"/>
</dbReference>
<dbReference type="InterPro" id="IPR003593">
    <property type="entry name" value="AAA+_ATPase"/>
</dbReference>
<accession>A0A150KIN7</accession>
<sequence length="233" mass="26856">MHVFNLKYKYKKAKDYVLNGVTFTLNTKKLNVIVGLNGAGKTTLFDCLTGNLTPETGEISLPDKKEMLYLTQNIFFSPEIKGKDFAKFVARLSGKKGSNQIDDYLDFLDSRERELMAHLWSMKIGKMSVGERKWLFIALLSSIERKLYIFDEPTSGVDPSSRLKIMNKFKKLIENQRICIISTHQLQDLSYIDSHLILLHKGKVLYEGDFQDWLKLFNTINPDEAFARMIEQG</sequence>
<dbReference type="InterPro" id="IPR003439">
    <property type="entry name" value="ABC_transporter-like_ATP-bd"/>
</dbReference>
<dbReference type="InterPro" id="IPR051782">
    <property type="entry name" value="ABC_Transporter_VariousFunc"/>
</dbReference>
<proteinExistence type="predicted"/>
<dbReference type="PANTHER" id="PTHR42939">
    <property type="entry name" value="ABC TRANSPORTER ATP-BINDING PROTEIN ALBC-RELATED"/>
    <property type="match status" value="1"/>
</dbReference>
<dbReference type="GO" id="GO:0005524">
    <property type="term" value="F:ATP binding"/>
    <property type="evidence" value="ECO:0007669"/>
    <property type="project" value="InterPro"/>
</dbReference>
<dbReference type="GO" id="GO:0016887">
    <property type="term" value="F:ATP hydrolysis activity"/>
    <property type="evidence" value="ECO:0007669"/>
    <property type="project" value="InterPro"/>
</dbReference>
<dbReference type="RefSeq" id="WP_029143145.1">
    <property type="nucleotide sequence ID" value="NZ_CABJCT010000072.1"/>
</dbReference>
<dbReference type="SUPFAM" id="SSF52540">
    <property type="entry name" value="P-loop containing nucleoside triphosphate hydrolases"/>
    <property type="match status" value="1"/>
</dbReference>
<reference evidence="1 2" key="1">
    <citation type="submission" date="2016-01" db="EMBL/GenBank/DDBJ databases">
        <title>Genome Sequences of Twelve Sporeforming Bacillus Species Isolated from Foods.</title>
        <authorList>
            <person name="Berendsen E.M."/>
            <person name="Wells-Bennik M.H."/>
            <person name="Krawcyk A.O."/>
            <person name="De Jong A."/>
            <person name="Holsappel S."/>
            <person name="Eijlander R.T."/>
            <person name="Kuipers O.P."/>
        </authorList>
    </citation>
    <scope>NUCLEOTIDE SEQUENCE [LARGE SCALE GENOMIC DNA]</scope>
    <source>
        <strain evidence="1 2">B4099</strain>
    </source>
</reference>
<dbReference type="Proteomes" id="UP000075304">
    <property type="component" value="Unassembled WGS sequence"/>
</dbReference>